<accession>A0ABY6F4R5</accession>
<evidence type="ECO:0000313" key="1">
    <source>
        <dbReference type="EMBL" id="UXZ05070.1"/>
    </source>
</evidence>
<proteinExistence type="predicted"/>
<sequence length="46" mass="5267">MSIFYQILLKKIICHQQLHGIDAADGLSATSDSMMFVSRDVINRLW</sequence>
<keyword evidence="2" id="KW-1185">Reference proteome</keyword>
<gene>
    <name evidence="1" type="ORF">LU297_01035</name>
</gene>
<dbReference type="EMBL" id="CP089977">
    <property type="protein sequence ID" value="UXZ05070.1"/>
    <property type="molecule type" value="Genomic_DNA"/>
</dbReference>
<dbReference type="RefSeq" id="WP_263076571.1">
    <property type="nucleotide sequence ID" value="NZ_CP089977.1"/>
</dbReference>
<organism evidence="1 2">
    <name type="scientific">Moraxella nasicaprae</name>
    <dbReference type="NCBI Taxonomy" id="2904122"/>
    <lineage>
        <taxon>Bacteria</taxon>
        <taxon>Pseudomonadati</taxon>
        <taxon>Pseudomonadota</taxon>
        <taxon>Gammaproteobacteria</taxon>
        <taxon>Moraxellales</taxon>
        <taxon>Moraxellaceae</taxon>
        <taxon>Moraxella</taxon>
    </lineage>
</organism>
<name>A0ABY6F4R5_9GAMM</name>
<dbReference type="Proteomes" id="UP001063782">
    <property type="component" value="Chromosome"/>
</dbReference>
<protein>
    <submittedName>
        <fullName evidence="1">Uncharacterized protein</fullName>
    </submittedName>
</protein>
<reference evidence="1" key="1">
    <citation type="submission" date="2021-12" db="EMBL/GenBank/DDBJ databases">
        <title>taxonomy of Moraxella sp. ZY201224.</title>
        <authorList>
            <person name="Li F."/>
        </authorList>
    </citation>
    <scope>NUCLEOTIDE SEQUENCE</scope>
    <source>
        <strain evidence="1">ZY201224</strain>
    </source>
</reference>
<evidence type="ECO:0000313" key="2">
    <source>
        <dbReference type="Proteomes" id="UP001063782"/>
    </source>
</evidence>